<evidence type="ECO:0000259" key="7">
    <source>
        <dbReference type="Pfam" id="PF02911"/>
    </source>
</evidence>
<reference evidence="8 9" key="1">
    <citation type="journal article" date="2016" name="Nat. Commun.">
        <title>Thousands of microbial genomes shed light on interconnected biogeochemical processes in an aquifer system.</title>
        <authorList>
            <person name="Anantharaman K."/>
            <person name="Brown C.T."/>
            <person name="Hug L.A."/>
            <person name="Sharon I."/>
            <person name="Castelle C.J."/>
            <person name="Probst A.J."/>
            <person name="Thomas B.C."/>
            <person name="Singh A."/>
            <person name="Wilkins M.J."/>
            <person name="Karaoz U."/>
            <person name="Brodie E.L."/>
            <person name="Williams K.H."/>
            <person name="Hubbard S.S."/>
            <person name="Banfield J.F."/>
        </authorList>
    </citation>
    <scope>NUCLEOTIDE SEQUENCE [LARGE SCALE GENOMIC DNA]</scope>
</reference>
<organism evidence="8 9">
    <name type="scientific">Candidatus Harrisonbacteria bacterium RIFCSPLOWO2_01_FULL_40_28</name>
    <dbReference type="NCBI Taxonomy" id="1798406"/>
    <lineage>
        <taxon>Bacteria</taxon>
        <taxon>Candidatus Harrisoniibacteriota</taxon>
    </lineage>
</organism>
<dbReference type="InterPro" id="IPR002376">
    <property type="entry name" value="Formyl_transf_N"/>
</dbReference>
<proteinExistence type="inferred from homology"/>
<comment type="function">
    <text evidence="5">Attaches a formyl group to the free amino group of methionyl-tRNA(fMet). The formyl group appears to play a dual role in the initiator identity of N-formylmethionyl-tRNA by promoting its recognition by IF2 and preventing the misappropriation of this tRNA by the elongation apparatus.</text>
</comment>
<evidence type="ECO:0000256" key="4">
    <source>
        <dbReference type="ARBA" id="ARBA00022917"/>
    </source>
</evidence>
<dbReference type="Gene3D" id="3.40.50.12230">
    <property type="match status" value="1"/>
</dbReference>
<sequence length="277" mass="31177">MNYIFFGTPEFAAVILEDLIRSGCVPIAVVCNPDKPSGRKGIITSPHTKIIAEKYTIPVFQPDTLNEQFINTMKALKPEVCLVAAYGKILSKSLLAFPPRGFVGIHPSLLPLYRGATPIQSVLLNGEKETGVALFMLDEKVDHGYVIKMETISIDPEETRLSLEEKLAHVGTKLVLRYLPLWLKGEIKESTQDESRATFTKKFVTEDGFVDFKRDDPEIIFRKIKALNPEPGVFTFIEKNGMKLRVKLLEARKENNDSVITKIQWEGKKPEATVMKI</sequence>
<dbReference type="InterPro" id="IPR005794">
    <property type="entry name" value="Fmt"/>
</dbReference>
<dbReference type="NCBIfam" id="TIGR00460">
    <property type="entry name" value="fmt"/>
    <property type="match status" value="1"/>
</dbReference>
<dbReference type="SUPFAM" id="SSF50486">
    <property type="entry name" value="FMT C-terminal domain-like"/>
    <property type="match status" value="1"/>
</dbReference>
<protein>
    <recommendedName>
        <fullName evidence="2 5">Methionyl-tRNA formyltransferase</fullName>
        <ecNumber evidence="2 5">2.1.2.9</ecNumber>
    </recommendedName>
</protein>
<accession>A0A1G1ZKN1</accession>
<dbReference type="Pfam" id="PF00551">
    <property type="entry name" value="Formyl_trans_N"/>
    <property type="match status" value="1"/>
</dbReference>
<dbReference type="InterPro" id="IPR041711">
    <property type="entry name" value="Met-tRNA-FMT_N"/>
</dbReference>
<dbReference type="EMBL" id="MHJI01000027">
    <property type="protein sequence ID" value="OGY65009.1"/>
    <property type="molecule type" value="Genomic_DNA"/>
</dbReference>
<dbReference type="CDD" id="cd08704">
    <property type="entry name" value="Met_tRNA_FMT_C"/>
    <property type="match status" value="1"/>
</dbReference>
<dbReference type="PANTHER" id="PTHR11138:SF5">
    <property type="entry name" value="METHIONYL-TRNA FORMYLTRANSFERASE, MITOCHONDRIAL"/>
    <property type="match status" value="1"/>
</dbReference>
<evidence type="ECO:0000259" key="6">
    <source>
        <dbReference type="Pfam" id="PF00551"/>
    </source>
</evidence>
<dbReference type="GO" id="GO:0004479">
    <property type="term" value="F:methionyl-tRNA formyltransferase activity"/>
    <property type="evidence" value="ECO:0007669"/>
    <property type="project" value="UniProtKB-UniRule"/>
</dbReference>
<comment type="similarity">
    <text evidence="1 5">Belongs to the Fmt family.</text>
</comment>
<evidence type="ECO:0000256" key="1">
    <source>
        <dbReference type="ARBA" id="ARBA00010699"/>
    </source>
</evidence>
<comment type="caution">
    <text evidence="8">The sequence shown here is derived from an EMBL/GenBank/DDBJ whole genome shotgun (WGS) entry which is preliminary data.</text>
</comment>
<dbReference type="InterPro" id="IPR005793">
    <property type="entry name" value="Formyl_trans_C"/>
</dbReference>
<dbReference type="GO" id="GO:0005829">
    <property type="term" value="C:cytosol"/>
    <property type="evidence" value="ECO:0007669"/>
    <property type="project" value="TreeGrafter"/>
</dbReference>
<dbReference type="AlphaFoldDB" id="A0A1G1ZKN1"/>
<dbReference type="InterPro" id="IPR011034">
    <property type="entry name" value="Formyl_transferase-like_C_sf"/>
</dbReference>
<dbReference type="InterPro" id="IPR036477">
    <property type="entry name" value="Formyl_transf_N_sf"/>
</dbReference>
<evidence type="ECO:0000313" key="9">
    <source>
        <dbReference type="Proteomes" id="UP000178517"/>
    </source>
</evidence>
<name>A0A1G1ZKN1_9BACT</name>
<dbReference type="SUPFAM" id="SSF53328">
    <property type="entry name" value="Formyltransferase"/>
    <property type="match status" value="1"/>
</dbReference>
<evidence type="ECO:0000256" key="3">
    <source>
        <dbReference type="ARBA" id="ARBA00022679"/>
    </source>
</evidence>
<comment type="catalytic activity">
    <reaction evidence="5">
        <text>L-methionyl-tRNA(fMet) + (6R)-10-formyltetrahydrofolate = N-formyl-L-methionyl-tRNA(fMet) + (6S)-5,6,7,8-tetrahydrofolate + H(+)</text>
        <dbReference type="Rhea" id="RHEA:24380"/>
        <dbReference type="Rhea" id="RHEA-COMP:9952"/>
        <dbReference type="Rhea" id="RHEA-COMP:9953"/>
        <dbReference type="ChEBI" id="CHEBI:15378"/>
        <dbReference type="ChEBI" id="CHEBI:57453"/>
        <dbReference type="ChEBI" id="CHEBI:78530"/>
        <dbReference type="ChEBI" id="CHEBI:78844"/>
        <dbReference type="ChEBI" id="CHEBI:195366"/>
        <dbReference type="EC" id="2.1.2.9"/>
    </reaction>
</comment>
<dbReference type="STRING" id="1798406.A3A04_01435"/>
<dbReference type="Proteomes" id="UP000178517">
    <property type="component" value="Unassembled WGS sequence"/>
</dbReference>
<evidence type="ECO:0000256" key="2">
    <source>
        <dbReference type="ARBA" id="ARBA00012261"/>
    </source>
</evidence>
<feature type="binding site" evidence="5">
    <location>
        <begin position="108"/>
        <end position="111"/>
    </location>
    <ligand>
        <name>(6S)-5,6,7,8-tetrahydrofolate</name>
        <dbReference type="ChEBI" id="CHEBI:57453"/>
    </ligand>
</feature>
<feature type="domain" description="Formyl transferase C-terminal" evidence="7">
    <location>
        <begin position="205"/>
        <end position="257"/>
    </location>
</feature>
<dbReference type="HAMAP" id="MF_00182">
    <property type="entry name" value="Formyl_trans"/>
    <property type="match status" value="1"/>
</dbReference>
<dbReference type="CDD" id="cd08646">
    <property type="entry name" value="FMT_core_Met-tRNA-FMT_N"/>
    <property type="match status" value="1"/>
</dbReference>
<dbReference type="InterPro" id="IPR044135">
    <property type="entry name" value="Met-tRNA-FMT_C"/>
</dbReference>
<dbReference type="PANTHER" id="PTHR11138">
    <property type="entry name" value="METHIONYL-TRNA FORMYLTRANSFERASE"/>
    <property type="match status" value="1"/>
</dbReference>
<evidence type="ECO:0000313" key="8">
    <source>
        <dbReference type="EMBL" id="OGY65009.1"/>
    </source>
</evidence>
<gene>
    <name evidence="5" type="primary">fmt</name>
    <name evidence="8" type="ORF">A3A04_01435</name>
</gene>
<dbReference type="EC" id="2.1.2.9" evidence="2 5"/>
<dbReference type="Pfam" id="PF02911">
    <property type="entry name" value="Formyl_trans_C"/>
    <property type="match status" value="1"/>
</dbReference>
<evidence type="ECO:0000256" key="5">
    <source>
        <dbReference type="HAMAP-Rule" id="MF_00182"/>
    </source>
</evidence>
<feature type="domain" description="Formyl transferase N-terminal" evidence="6">
    <location>
        <begin position="2"/>
        <end position="177"/>
    </location>
</feature>
<keyword evidence="3 5" id="KW-0808">Transferase</keyword>
<keyword evidence="4 5" id="KW-0648">Protein biosynthesis</keyword>